<dbReference type="InterPro" id="IPR009057">
    <property type="entry name" value="Homeodomain-like_sf"/>
</dbReference>
<dbReference type="AlphaFoldDB" id="A0A643G4J7"/>
<reference evidence="5 6" key="1">
    <citation type="submission" date="2020-10" db="EMBL/GenBank/DDBJ databases">
        <title>Complete genome sequence of Cupriavidus basilensis CCUG 49340T.</title>
        <authorList>
            <person name="Salva-Serra F."/>
            <person name="Donoso R.A."/>
            <person name="Cho K.H."/>
            <person name="Yoo J.A."/>
            <person name="Lee K."/>
            <person name="Yoon S.-H."/>
            <person name="Perez-Pantoja D."/>
            <person name="Moore E.R.B."/>
        </authorList>
    </citation>
    <scope>NUCLEOTIDE SEQUENCE [LARGE SCALE GENOMIC DNA]</scope>
    <source>
        <strain evidence="6">CCUG 49340</strain>
        <plasmid evidence="5 6">pRK1-1</plasmid>
    </source>
</reference>
<dbReference type="Gene3D" id="1.10.10.60">
    <property type="entry name" value="Homeodomain-like"/>
    <property type="match status" value="2"/>
</dbReference>
<name>A0A643G4J7_9BURK</name>
<dbReference type="PANTHER" id="PTHR46796">
    <property type="entry name" value="HTH-TYPE TRANSCRIPTIONAL ACTIVATOR RHAS-RELATED"/>
    <property type="match status" value="1"/>
</dbReference>
<dbReference type="Proteomes" id="UP000397656">
    <property type="component" value="Plasmid pRK1-1"/>
</dbReference>
<accession>A0A643G4J7</accession>
<evidence type="ECO:0000256" key="1">
    <source>
        <dbReference type="ARBA" id="ARBA00023015"/>
    </source>
</evidence>
<evidence type="ECO:0000313" key="6">
    <source>
        <dbReference type="Proteomes" id="UP000397656"/>
    </source>
</evidence>
<dbReference type="GO" id="GO:0043565">
    <property type="term" value="F:sequence-specific DNA binding"/>
    <property type="evidence" value="ECO:0007669"/>
    <property type="project" value="InterPro"/>
</dbReference>
<dbReference type="InterPro" id="IPR020449">
    <property type="entry name" value="Tscrpt_reg_AraC-type_HTH"/>
</dbReference>
<dbReference type="PRINTS" id="PR00032">
    <property type="entry name" value="HTHARAC"/>
</dbReference>
<keyword evidence="5" id="KW-0614">Plasmid</keyword>
<feature type="domain" description="HTH araC/xylS-type" evidence="4">
    <location>
        <begin position="191"/>
        <end position="289"/>
    </location>
</feature>
<dbReference type="SUPFAM" id="SSF46689">
    <property type="entry name" value="Homeodomain-like"/>
    <property type="match status" value="2"/>
</dbReference>
<dbReference type="PANTHER" id="PTHR46796:SF6">
    <property type="entry name" value="ARAC SUBFAMILY"/>
    <property type="match status" value="1"/>
</dbReference>
<dbReference type="RefSeq" id="WP_058697523.1">
    <property type="nucleotide sequence ID" value="NZ_CP062805.1"/>
</dbReference>
<dbReference type="Pfam" id="PF12833">
    <property type="entry name" value="HTH_18"/>
    <property type="match status" value="1"/>
</dbReference>
<dbReference type="PROSITE" id="PS01124">
    <property type="entry name" value="HTH_ARAC_FAMILY_2"/>
    <property type="match status" value="1"/>
</dbReference>
<geneLocation type="plasmid" evidence="5 6">
    <name>pRK1-1</name>
</geneLocation>
<evidence type="ECO:0000256" key="2">
    <source>
        <dbReference type="ARBA" id="ARBA00023125"/>
    </source>
</evidence>
<evidence type="ECO:0000313" key="5">
    <source>
        <dbReference type="EMBL" id="QOT81796.1"/>
    </source>
</evidence>
<dbReference type="GeneID" id="98406397"/>
<dbReference type="InterPro" id="IPR018060">
    <property type="entry name" value="HTH_AraC"/>
</dbReference>
<dbReference type="SMART" id="SM00342">
    <property type="entry name" value="HTH_ARAC"/>
    <property type="match status" value="1"/>
</dbReference>
<evidence type="ECO:0000256" key="3">
    <source>
        <dbReference type="ARBA" id="ARBA00023163"/>
    </source>
</evidence>
<dbReference type="EMBL" id="CP062805">
    <property type="protein sequence ID" value="QOT81796.1"/>
    <property type="molecule type" value="Genomic_DNA"/>
</dbReference>
<sequence length="299" mass="33316">METSAIHVSEVLSQTSARLWRKGTAACGLAFAEWEWRDAEGWANYDQPDHHTLSVYLDGGDKIVRADRQLLGGGPDKFCLMPAGHASRWHVGGPIRMFHLYIDPAVLAYQAHAAFDITPRRIDLQDLTFVDDPALAMIVRGAVLPLDWSDLADRMALESACHLLLHRLLRHHTNRATTEVIKGRLAPAVQRNIIEYIEANLSSALKLEELACRAKLSTFHFAKMFRASVGLPPHAYVAKRRVDRAKSLLHDGKLELAQIALACGYASQSHFTRAFKGEAGMTPGAWRRVQEVRLRGLGD</sequence>
<organism evidence="5 6">
    <name type="scientific">Cupriavidus basilensis</name>
    <dbReference type="NCBI Taxonomy" id="68895"/>
    <lineage>
        <taxon>Bacteria</taxon>
        <taxon>Pseudomonadati</taxon>
        <taxon>Pseudomonadota</taxon>
        <taxon>Betaproteobacteria</taxon>
        <taxon>Burkholderiales</taxon>
        <taxon>Burkholderiaceae</taxon>
        <taxon>Cupriavidus</taxon>
    </lineage>
</organism>
<keyword evidence="2" id="KW-0238">DNA-binding</keyword>
<proteinExistence type="predicted"/>
<dbReference type="InterPro" id="IPR050204">
    <property type="entry name" value="AraC_XylS_family_regulators"/>
</dbReference>
<protein>
    <submittedName>
        <fullName evidence="5">Helix-turn-helix transcriptional regulator</fullName>
    </submittedName>
</protein>
<keyword evidence="1" id="KW-0805">Transcription regulation</keyword>
<dbReference type="GO" id="GO:0003700">
    <property type="term" value="F:DNA-binding transcription factor activity"/>
    <property type="evidence" value="ECO:0007669"/>
    <property type="project" value="InterPro"/>
</dbReference>
<evidence type="ECO:0000259" key="4">
    <source>
        <dbReference type="PROSITE" id="PS01124"/>
    </source>
</evidence>
<gene>
    <name evidence="5" type="ORF">F7R26_036095</name>
</gene>
<keyword evidence="3" id="KW-0804">Transcription</keyword>